<keyword evidence="3" id="KW-1185">Reference proteome</keyword>
<name>A0A540LWN1_MALBA</name>
<dbReference type="InterPro" id="IPR019446">
    <property type="entry name" value="BMT5-like"/>
</dbReference>
<dbReference type="EMBL" id="VIEB01000438">
    <property type="protein sequence ID" value="TQD90897.1"/>
    <property type="molecule type" value="Genomic_DNA"/>
</dbReference>
<gene>
    <name evidence="2" type="ORF">C1H46_023500</name>
</gene>
<protein>
    <recommendedName>
        <fullName evidence="1">25S rRNA (uridine-N(3))-methyltransferase BMT5-like domain-containing protein</fullName>
    </recommendedName>
</protein>
<dbReference type="Proteomes" id="UP000315295">
    <property type="component" value="Unassembled WGS sequence"/>
</dbReference>
<accession>A0A540LWN1</accession>
<comment type="caution">
    <text evidence="2">The sequence shown here is derived from an EMBL/GenBank/DDBJ whole genome shotgun (WGS) entry which is preliminary data.</text>
</comment>
<dbReference type="STRING" id="106549.A0A540LWN1"/>
<organism evidence="2 3">
    <name type="scientific">Malus baccata</name>
    <name type="common">Siberian crab apple</name>
    <name type="synonym">Pyrus baccata</name>
    <dbReference type="NCBI Taxonomy" id="106549"/>
    <lineage>
        <taxon>Eukaryota</taxon>
        <taxon>Viridiplantae</taxon>
        <taxon>Streptophyta</taxon>
        <taxon>Embryophyta</taxon>
        <taxon>Tracheophyta</taxon>
        <taxon>Spermatophyta</taxon>
        <taxon>Magnoliopsida</taxon>
        <taxon>eudicotyledons</taxon>
        <taxon>Gunneridae</taxon>
        <taxon>Pentapetalae</taxon>
        <taxon>rosids</taxon>
        <taxon>fabids</taxon>
        <taxon>Rosales</taxon>
        <taxon>Rosaceae</taxon>
        <taxon>Amygdaloideae</taxon>
        <taxon>Maleae</taxon>
        <taxon>Malus</taxon>
    </lineage>
</organism>
<dbReference type="Pfam" id="PF10354">
    <property type="entry name" value="BMT5-like"/>
    <property type="match status" value="1"/>
</dbReference>
<dbReference type="GO" id="GO:0005737">
    <property type="term" value="C:cytoplasm"/>
    <property type="evidence" value="ECO:0007669"/>
    <property type="project" value="TreeGrafter"/>
</dbReference>
<evidence type="ECO:0000259" key="1">
    <source>
        <dbReference type="Pfam" id="PF10354"/>
    </source>
</evidence>
<proteinExistence type="predicted"/>
<dbReference type="AlphaFoldDB" id="A0A540LWN1"/>
<dbReference type="PANTHER" id="PTHR11538:SF89">
    <property type="entry name" value="PROTEIN, PUTATIVE (DUF2431)-RELATED"/>
    <property type="match status" value="1"/>
</dbReference>
<sequence length="199" mass="22682">MEVFSFERRIKNYSNYQNILLVGEGDFSFAVCLARAFGFVANMVATSRDTRESLMVEYSKAMSNVEELESRECTVSHEVDVHYMSRHPFLTNVRFDRIIYNFPHAGYLRGSRSRESDMHVPDLVSSGFGQGILRECKGNADESYENKRGAGMFDQTFPVGMCSTYKFKMLDHSTTFGFHLGATSSGPWPRYCGIWGPHM</sequence>
<dbReference type="GO" id="GO:0070475">
    <property type="term" value="P:rRNA base methylation"/>
    <property type="evidence" value="ECO:0007669"/>
    <property type="project" value="InterPro"/>
</dbReference>
<dbReference type="PANTHER" id="PTHR11538">
    <property type="entry name" value="PHENYLALANYL-TRNA SYNTHETASE"/>
    <property type="match status" value="1"/>
</dbReference>
<feature type="domain" description="25S rRNA (uridine-N(3))-methyltransferase BMT5-like" evidence="1">
    <location>
        <begin position="20"/>
        <end position="110"/>
    </location>
</feature>
<reference evidence="2 3" key="1">
    <citation type="journal article" date="2019" name="G3 (Bethesda)">
        <title>Sequencing of a Wild Apple (Malus baccata) Genome Unravels the Differences Between Cultivated and Wild Apple Species Regarding Disease Resistance and Cold Tolerance.</title>
        <authorList>
            <person name="Chen X."/>
        </authorList>
    </citation>
    <scope>NUCLEOTIDE SEQUENCE [LARGE SCALE GENOMIC DNA]</scope>
    <source>
        <strain evidence="3">cv. Shandingzi</strain>
        <tissue evidence="2">Leaves</tissue>
    </source>
</reference>
<dbReference type="GO" id="GO:0070042">
    <property type="term" value="F:rRNA (uridine-N3-)-methyltransferase activity"/>
    <property type="evidence" value="ECO:0007669"/>
    <property type="project" value="InterPro"/>
</dbReference>
<evidence type="ECO:0000313" key="2">
    <source>
        <dbReference type="EMBL" id="TQD90897.1"/>
    </source>
</evidence>
<evidence type="ECO:0000313" key="3">
    <source>
        <dbReference type="Proteomes" id="UP000315295"/>
    </source>
</evidence>